<proteinExistence type="predicted"/>
<dbReference type="Proteomes" id="UP001143474">
    <property type="component" value="Unassembled WGS sequence"/>
</dbReference>
<evidence type="ECO:0000259" key="1">
    <source>
        <dbReference type="Pfam" id="PF13924"/>
    </source>
</evidence>
<name>A0A9W6HWW8_9ACTN</name>
<keyword evidence="3" id="KW-1185">Reference proteome</keyword>
<dbReference type="EMBL" id="BSEV01000002">
    <property type="protein sequence ID" value="GLK07860.1"/>
    <property type="molecule type" value="Genomic_DNA"/>
</dbReference>
<dbReference type="AlphaFoldDB" id="A0A9W6HWW8"/>
<evidence type="ECO:0000313" key="2">
    <source>
        <dbReference type="EMBL" id="GLK07860.1"/>
    </source>
</evidence>
<organism evidence="2 3">
    <name type="scientific">Streptosporangium carneum</name>
    <dbReference type="NCBI Taxonomy" id="47481"/>
    <lineage>
        <taxon>Bacteria</taxon>
        <taxon>Bacillati</taxon>
        <taxon>Actinomycetota</taxon>
        <taxon>Actinomycetes</taxon>
        <taxon>Streptosporangiales</taxon>
        <taxon>Streptosporangiaceae</taxon>
        <taxon>Streptosporangium</taxon>
    </lineage>
</organism>
<dbReference type="InterPro" id="IPR024311">
    <property type="entry name" value="Lipocalin-like"/>
</dbReference>
<accession>A0A9W6HWW8</accession>
<sequence>MDLVGAWRLVEWRITRSGGRASHPFGRDAVGLLCYTADGHMSVTVARARRPPLPGADPRQAPPEARAEAFASFFCYSGRYEVREGYVAHDIEMALNPAFTGTTQIREMNFDGDRLILAAPEGGRWHTLIWRRG</sequence>
<dbReference type="RefSeq" id="WP_271216396.1">
    <property type="nucleotide sequence ID" value="NZ_BAAAVD010000024.1"/>
</dbReference>
<gene>
    <name evidence="2" type="ORF">GCM10017600_12650</name>
</gene>
<dbReference type="Pfam" id="PF13924">
    <property type="entry name" value="Lipocalin_5"/>
    <property type="match status" value="1"/>
</dbReference>
<evidence type="ECO:0000313" key="3">
    <source>
        <dbReference type="Proteomes" id="UP001143474"/>
    </source>
</evidence>
<feature type="domain" description="Lipocalin-like" evidence="1">
    <location>
        <begin position="4"/>
        <end position="132"/>
    </location>
</feature>
<reference evidence="2" key="1">
    <citation type="journal article" date="2014" name="Int. J. Syst. Evol. Microbiol.">
        <title>Complete genome sequence of Corynebacterium casei LMG S-19264T (=DSM 44701T), isolated from a smear-ripened cheese.</title>
        <authorList>
            <consortium name="US DOE Joint Genome Institute (JGI-PGF)"/>
            <person name="Walter F."/>
            <person name="Albersmeier A."/>
            <person name="Kalinowski J."/>
            <person name="Ruckert C."/>
        </authorList>
    </citation>
    <scope>NUCLEOTIDE SEQUENCE</scope>
    <source>
        <strain evidence="2">VKM Ac-2007</strain>
    </source>
</reference>
<comment type="caution">
    <text evidence="2">The sequence shown here is derived from an EMBL/GenBank/DDBJ whole genome shotgun (WGS) entry which is preliminary data.</text>
</comment>
<protein>
    <recommendedName>
        <fullName evidence="1">Lipocalin-like domain-containing protein</fullName>
    </recommendedName>
</protein>
<reference evidence="2" key="2">
    <citation type="submission" date="2023-01" db="EMBL/GenBank/DDBJ databases">
        <authorList>
            <person name="Sun Q."/>
            <person name="Evtushenko L."/>
        </authorList>
    </citation>
    <scope>NUCLEOTIDE SEQUENCE</scope>
    <source>
        <strain evidence="2">VKM Ac-2007</strain>
    </source>
</reference>